<reference evidence="6" key="1">
    <citation type="journal article" date="2014" name="Front. Microbiol.">
        <title>High frequency of phylogenetically diverse reductive dehalogenase-homologous genes in deep subseafloor sedimentary metagenomes.</title>
        <authorList>
            <person name="Kawai M."/>
            <person name="Futagami T."/>
            <person name="Toyoda A."/>
            <person name="Takaki Y."/>
            <person name="Nishi S."/>
            <person name="Hori S."/>
            <person name="Arai W."/>
            <person name="Tsubouchi T."/>
            <person name="Morono Y."/>
            <person name="Uchiyama I."/>
            <person name="Ito T."/>
            <person name="Fujiyama A."/>
            <person name="Inagaki F."/>
            <person name="Takami H."/>
        </authorList>
    </citation>
    <scope>NUCLEOTIDE SEQUENCE</scope>
    <source>
        <strain evidence="6">Expedition CK06-06</strain>
    </source>
</reference>
<dbReference type="InterPro" id="IPR027417">
    <property type="entry name" value="P-loop_NTPase"/>
</dbReference>
<keyword evidence="4" id="KW-0067">ATP-binding</keyword>
<sequence>GPNGAGKTTTILMLLGLTEPTSGIASVCGYNPTRDPLQVKRIVGYLPERVGFYEDLTARQNLRYTTELNKLPRKEAEGKINSLLATVGLSKAADQNVGEFSQGMKQRLGIADILIKEPKLAFLDEPTSGIDPKGIGEILNVIVKMAKKNMTVIFCSHQLAQVQRICTRVGILAKGQLVAEGPIDRLGREAVGGEQYRIEVQVAQPAPALVDLIKQTEGVINVRSSADSLLITCNKDLRPQISKTIVDSGSSLVGMKIEEYNLEEIYKKYYRRS</sequence>
<comment type="similarity">
    <text evidence="1">Belongs to the ABC transporter superfamily.</text>
</comment>
<dbReference type="PROSITE" id="PS50893">
    <property type="entry name" value="ABC_TRANSPORTER_2"/>
    <property type="match status" value="1"/>
</dbReference>
<comment type="caution">
    <text evidence="6">The sequence shown here is derived from an EMBL/GenBank/DDBJ whole genome shotgun (WGS) entry which is preliminary data.</text>
</comment>
<dbReference type="EMBL" id="BARV01006247">
    <property type="protein sequence ID" value="GAI10186.1"/>
    <property type="molecule type" value="Genomic_DNA"/>
</dbReference>
<dbReference type="Gene3D" id="3.40.50.300">
    <property type="entry name" value="P-loop containing nucleotide triphosphate hydrolases"/>
    <property type="match status" value="1"/>
</dbReference>
<organism evidence="6">
    <name type="scientific">marine sediment metagenome</name>
    <dbReference type="NCBI Taxonomy" id="412755"/>
    <lineage>
        <taxon>unclassified sequences</taxon>
        <taxon>metagenomes</taxon>
        <taxon>ecological metagenomes</taxon>
    </lineage>
</organism>
<protein>
    <recommendedName>
        <fullName evidence="5">ABC transporter domain-containing protein</fullName>
    </recommendedName>
</protein>
<dbReference type="InterPro" id="IPR003439">
    <property type="entry name" value="ABC_transporter-like_ATP-bd"/>
</dbReference>
<dbReference type="SMART" id="SM00382">
    <property type="entry name" value="AAA"/>
    <property type="match status" value="1"/>
</dbReference>
<evidence type="ECO:0000256" key="4">
    <source>
        <dbReference type="ARBA" id="ARBA00022840"/>
    </source>
</evidence>
<dbReference type="PROSITE" id="PS00211">
    <property type="entry name" value="ABC_TRANSPORTER_1"/>
    <property type="match status" value="1"/>
</dbReference>
<dbReference type="GO" id="GO:0016887">
    <property type="term" value="F:ATP hydrolysis activity"/>
    <property type="evidence" value="ECO:0007669"/>
    <property type="project" value="InterPro"/>
</dbReference>
<evidence type="ECO:0000256" key="1">
    <source>
        <dbReference type="ARBA" id="ARBA00005417"/>
    </source>
</evidence>
<evidence type="ECO:0000256" key="2">
    <source>
        <dbReference type="ARBA" id="ARBA00022448"/>
    </source>
</evidence>
<dbReference type="PANTHER" id="PTHR43335:SF4">
    <property type="entry name" value="ABC TRANSPORTER, ATP-BINDING PROTEIN"/>
    <property type="match status" value="1"/>
</dbReference>
<keyword evidence="3" id="KW-0547">Nucleotide-binding</keyword>
<dbReference type="InterPro" id="IPR017871">
    <property type="entry name" value="ABC_transporter-like_CS"/>
</dbReference>
<evidence type="ECO:0000313" key="6">
    <source>
        <dbReference type="EMBL" id="GAI10186.1"/>
    </source>
</evidence>
<feature type="non-terminal residue" evidence="6">
    <location>
        <position position="1"/>
    </location>
</feature>
<dbReference type="GO" id="GO:0005524">
    <property type="term" value="F:ATP binding"/>
    <property type="evidence" value="ECO:0007669"/>
    <property type="project" value="UniProtKB-KW"/>
</dbReference>
<feature type="domain" description="ABC transporter" evidence="5">
    <location>
        <begin position="1"/>
        <end position="199"/>
    </location>
</feature>
<dbReference type="InterPro" id="IPR003593">
    <property type="entry name" value="AAA+_ATPase"/>
</dbReference>
<proteinExistence type="inferred from homology"/>
<dbReference type="AlphaFoldDB" id="X1LWK7"/>
<dbReference type="CDD" id="cd03230">
    <property type="entry name" value="ABC_DR_subfamily_A"/>
    <property type="match status" value="1"/>
</dbReference>
<evidence type="ECO:0000256" key="3">
    <source>
        <dbReference type="ARBA" id="ARBA00022741"/>
    </source>
</evidence>
<evidence type="ECO:0000259" key="5">
    <source>
        <dbReference type="PROSITE" id="PS50893"/>
    </source>
</evidence>
<accession>X1LWK7</accession>
<name>X1LWK7_9ZZZZ</name>
<dbReference type="SUPFAM" id="SSF52540">
    <property type="entry name" value="P-loop containing nucleoside triphosphate hydrolases"/>
    <property type="match status" value="1"/>
</dbReference>
<dbReference type="PANTHER" id="PTHR43335">
    <property type="entry name" value="ABC TRANSPORTER, ATP-BINDING PROTEIN"/>
    <property type="match status" value="1"/>
</dbReference>
<keyword evidence="2" id="KW-0813">Transport</keyword>
<gene>
    <name evidence="6" type="ORF">S06H3_12793</name>
</gene>
<dbReference type="Pfam" id="PF00005">
    <property type="entry name" value="ABC_tran"/>
    <property type="match status" value="1"/>
</dbReference>